<dbReference type="PIRSF" id="PIRSF017388">
    <property type="entry name" value="Esterase_lipase"/>
    <property type="match status" value="1"/>
</dbReference>
<name>A0A6J6M9Q9_9ZZZZ</name>
<dbReference type="InterPro" id="IPR029058">
    <property type="entry name" value="AB_hydrolase_fold"/>
</dbReference>
<organism evidence="2">
    <name type="scientific">freshwater metagenome</name>
    <dbReference type="NCBI Taxonomy" id="449393"/>
    <lineage>
        <taxon>unclassified sequences</taxon>
        <taxon>metagenomes</taxon>
        <taxon>ecological metagenomes</taxon>
    </lineage>
</organism>
<feature type="domain" description="Serine aminopeptidase S33" evidence="1">
    <location>
        <begin position="37"/>
        <end position="244"/>
    </location>
</feature>
<dbReference type="InterPro" id="IPR012354">
    <property type="entry name" value="Esterase_lipase"/>
</dbReference>
<accession>A0A6J6M9Q9</accession>
<dbReference type="PANTHER" id="PTHR11614">
    <property type="entry name" value="PHOSPHOLIPASE-RELATED"/>
    <property type="match status" value="1"/>
</dbReference>
<dbReference type="InterPro" id="IPR022742">
    <property type="entry name" value="Hydrolase_4"/>
</dbReference>
<reference evidence="2" key="1">
    <citation type="submission" date="2020-05" db="EMBL/GenBank/DDBJ databases">
        <authorList>
            <person name="Chiriac C."/>
            <person name="Salcher M."/>
            <person name="Ghai R."/>
            <person name="Kavagutti S V."/>
        </authorList>
    </citation>
    <scope>NUCLEOTIDE SEQUENCE</scope>
</reference>
<dbReference type="InterPro" id="IPR051044">
    <property type="entry name" value="MAG_DAG_Lipase"/>
</dbReference>
<dbReference type="AlphaFoldDB" id="A0A6J6M9Q9"/>
<dbReference type="GO" id="GO:0052689">
    <property type="term" value="F:carboxylic ester hydrolase activity"/>
    <property type="evidence" value="ECO:0007669"/>
    <property type="project" value="InterPro"/>
</dbReference>
<gene>
    <name evidence="2" type="ORF">UFOPK2310_00538</name>
</gene>
<dbReference type="EMBL" id="CAEZWW010000048">
    <property type="protein sequence ID" value="CAB4669584.1"/>
    <property type="molecule type" value="Genomic_DNA"/>
</dbReference>
<sequence length="267" mass="29346">MAARIFQLRGGRLAAMPLMPDAEPFTFDAAESNSVGICVLHGFTGSPKSVTPWGRALAAAGWTVRVPRLPGHGTRWQDMNITTWEDWYAEADRTVCELKAHHDQVFIMGLSMGGSLSLRIAEEHGSMISGIVLVNPAVHSERADRHLLPLIYRFIPSFPGVSNDIAKPGVDEGAYDRLPLKAAHSLTKLWTVVKADIAKVTQPLLVFHSQQDHVVEPSNTDWILANTRSADKTDVLLTRSFHVATIDYEADIIESGSIDFVQRVIAS</sequence>
<dbReference type="Pfam" id="PF12146">
    <property type="entry name" value="Hydrolase_4"/>
    <property type="match status" value="1"/>
</dbReference>
<protein>
    <submittedName>
        <fullName evidence="2">Unannotated protein</fullName>
    </submittedName>
</protein>
<dbReference type="Gene3D" id="3.40.50.1820">
    <property type="entry name" value="alpha/beta hydrolase"/>
    <property type="match status" value="1"/>
</dbReference>
<dbReference type="SUPFAM" id="SSF53474">
    <property type="entry name" value="alpha/beta-Hydrolases"/>
    <property type="match status" value="1"/>
</dbReference>
<evidence type="ECO:0000313" key="2">
    <source>
        <dbReference type="EMBL" id="CAB4669584.1"/>
    </source>
</evidence>
<proteinExistence type="predicted"/>
<evidence type="ECO:0000259" key="1">
    <source>
        <dbReference type="Pfam" id="PF12146"/>
    </source>
</evidence>